<protein>
    <submittedName>
        <fullName evidence="5">Uncharacterized protein</fullName>
    </submittedName>
</protein>
<evidence type="ECO:0000259" key="4">
    <source>
        <dbReference type="Pfam" id="PF02866"/>
    </source>
</evidence>
<dbReference type="Pfam" id="PF00056">
    <property type="entry name" value="Ldh_1_N"/>
    <property type="match status" value="1"/>
</dbReference>
<dbReference type="Gene3D" id="3.40.50.720">
    <property type="entry name" value="NAD(P)-binding Rossmann-like Domain"/>
    <property type="match status" value="1"/>
</dbReference>
<dbReference type="Proteomes" id="UP000812440">
    <property type="component" value="Unassembled WGS sequence"/>
</dbReference>
<keyword evidence="1" id="KW-0520">NAD</keyword>
<evidence type="ECO:0000256" key="2">
    <source>
        <dbReference type="RuleBase" id="RU003369"/>
    </source>
</evidence>
<dbReference type="Gene3D" id="3.90.110.10">
    <property type="entry name" value="Lactate dehydrogenase/glycoside hydrolase, family 4, C-terminal"/>
    <property type="match status" value="1"/>
</dbReference>
<comment type="caution">
    <text evidence="5">The sequence shown here is derived from an EMBL/GenBank/DDBJ whole genome shotgun (WGS) entry which is preliminary data.</text>
</comment>
<evidence type="ECO:0000313" key="5">
    <source>
        <dbReference type="EMBL" id="KAG8430104.1"/>
    </source>
</evidence>
<dbReference type="SUPFAM" id="SSF51735">
    <property type="entry name" value="NAD(P)-binding Rossmann-fold domains"/>
    <property type="match status" value="1"/>
</dbReference>
<dbReference type="PANTHER" id="PTHR43128">
    <property type="entry name" value="L-2-HYDROXYCARBOXYLATE DEHYDROGENASE (NAD(P)(+))"/>
    <property type="match status" value="1"/>
</dbReference>
<sequence length="313" mass="33803">MSQSFCSGVSNMNVKSPGKGKVSIIGGGDMAIACLLAISAKGTASKLVLIQPSDSGAATDLDIFCLPNVQVTNYFAAISDSKVVVIAVNTWSNSQTYLGVLQSNVNLLRSIVPAVGLHCPDCILLVASQPVEIMTYVTWKLSGLPAPQVLGIGCNLDSQRFQHIIKKMVHSEKRIQKAWIIGEQGKNKVAVWYNPDLSTSNQPKIYPKIFQEQLACRAIEILKVKGQRSWSVGLSISDITDTIVQNSRKVHSVSSLSKGFFGVQEEVFLSIPCVLGSNGVIGTVQALQEDKKVSETLQTSAERISSLQKQLKL</sequence>
<dbReference type="PANTHER" id="PTHR43128:SF33">
    <property type="entry name" value="UBIQUITIN-CONJUGATING ENZYME E2 VARIANT 3"/>
    <property type="match status" value="1"/>
</dbReference>
<dbReference type="SUPFAM" id="SSF56327">
    <property type="entry name" value="LDH C-terminal domain-like"/>
    <property type="match status" value="1"/>
</dbReference>
<name>A0A8T2IFZ9_9PIPI</name>
<feature type="domain" description="Lactate/malate dehydrogenase C-terminal" evidence="4">
    <location>
        <begin position="155"/>
        <end position="304"/>
    </location>
</feature>
<accession>A0A8T2IFZ9</accession>
<dbReference type="OrthoDB" id="5405561at2759"/>
<organism evidence="5 6">
    <name type="scientific">Hymenochirus boettgeri</name>
    <name type="common">Congo dwarf clawed frog</name>
    <dbReference type="NCBI Taxonomy" id="247094"/>
    <lineage>
        <taxon>Eukaryota</taxon>
        <taxon>Metazoa</taxon>
        <taxon>Chordata</taxon>
        <taxon>Craniata</taxon>
        <taxon>Vertebrata</taxon>
        <taxon>Euteleostomi</taxon>
        <taxon>Amphibia</taxon>
        <taxon>Batrachia</taxon>
        <taxon>Anura</taxon>
        <taxon>Pipoidea</taxon>
        <taxon>Pipidae</taxon>
        <taxon>Pipinae</taxon>
        <taxon>Hymenochirus</taxon>
    </lineage>
</organism>
<gene>
    <name evidence="5" type="ORF">GDO86_018480</name>
</gene>
<keyword evidence="2" id="KW-0560">Oxidoreductase</keyword>
<dbReference type="Pfam" id="PF02866">
    <property type="entry name" value="Ldh_1_C"/>
    <property type="match status" value="1"/>
</dbReference>
<dbReference type="PRINTS" id="PR00086">
    <property type="entry name" value="LLDHDRGNASE"/>
</dbReference>
<dbReference type="InterPro" id="IPR036291">
    <property type="entry name" value="NAD(P)-bd_dom_sf"/>
</dbReference>
<feature type="domain" description="Lactate/malate dehydrogenase N-terminal" evidence="3">
    <location>
        <begin position="21"/>
        <end position="151"/>
    </location>
</feature>
<dbReference type="AlphaFoldDB" id="A0A8T2IFZ9"/>
<comment type="similarity">
    <text evidence="2">Belongs to the LDH/MDH superfamily.</text>
</comment>
<dbReference type="InterPro" id="IPR001236">
    <property type="entry name" value="Lactate/malate_DH_N"/>
</dbReference>
<dbReference type="GO" id="GO:0006089">
    <property type="term" value="P:lactate metabolic process"/>
    <property type="evidence" value="ECO:0007669"/>
    <property type="project" value="TreeGrafter"/>
</dbReference>
<dbReference type="PIRSF" id="PIRSF000102">
    <property type="entry name" value="Lac_mal_DH"/>
    <property type="match status" value="1"/>
</dbReference>
<evidence type="ECO:0000256" key="1">
    <source>
        <dbReference type="PIRSR" id="PIRSR000102-3"/>
    </source>
</evidence>
<dbReference type="InterPro" id="IPR001557">
    <property type="entry name" value="L-lactate/malate_DH"/>
</dbReference>
<keyword evidence="6" id="KW-1185">Reference proteome</keyword>
<evidence type="ECO:0000313" key="6">
    <source>
        <dbReference type="Proteomes" id="UP000812440"/>
    </source>
</evidence>
<dbReference type="EMBL" id="JAACNH010001559">
    <property type="protein sequence ID" value="KAG8430104.1"/>
    <property type="molecule type" value="Genomic_DNA"/>
</dbReference>
<dbReference type="InterPro" id="IPR015955">
    <property type="entry name" value="Lactate_DH/Glyco_Ohase_4_C"/>
</dbReference>
<dbReference type="InterPro" id="IPR022383">
    <property type="entry name" value="Lactate/malate_DH_C"/>
</dbReference>
<reference evidence="5" key="1">
    <citation type="thesis" date="2020" institute="ProQuest LLC" country="789 East Eisenhower Parkway, Ann Arbor, MI, USA">
        <title>Comparative Genomics and Chromosome Evolution.</title>
        <authorList>
            <person name="Mudd A.B."/>
        </authorList>
    </citation>
    <scope>NUCLEOTIDE SEQUENCE</scope>
    <source>
        <strain evidence="5">Female2</strain>
        <tissue evidence="5">Blood</tissue>
    </source>
</reference>
<dbReference type="GO" id="GO:0004459">
    <property type="term" value="F:L-lactate dehydrogenase (NAD+) activity"/>
    <property type="evidence" value="ECO:0007669"/>
    <property type="project" value="TreeGrafter"/>
</dbReference>
<evidence type="ECO:0000259" key="3">
    <source>
        <dbReference type="Pfam" id="PF00056"/>
    </source>
</evidence>
<proteinExistence type="inferred from homology"/>
<feature type="binding site" evidence="1">
    <location>
        <position position="104"/>
    </location>
    <ligand>
        <name>NAD(+)</name>
        <dbReference type="ChEBI" id="CHEBI:57540"/>
    </ligand>
</feature>